<proteinExistence type="predicted"/>
<dbReference type="EMBL" id="SSTE01009956">
    <property type="protein sequence ID" value="KAA0053120.1"/>
    <property type="molecule type" value="Genomic_DNA"/>
</dbReference>
<feature type="compositionally biased region" description="Pro residues" evidence="1">
    <location>
        <begin position="268"/>
        <end position="278"/>
    </location>
</feature>
<feature type="compositionally biased region" description="Pro residues" evidence="1">
    <location>
        <begin position="224"/>
        <end position="245"/>
    </location>
</feature>
<gene>
    <name evidence="3" type="ORF">E5676_scaffold441G00150</name>
    <name evidence="2" type="ORF">E6C27_scaffold778G00540</name>
</gene>
<reference evidence="4 5" key="1">
    <citation type="submission" date="2019-08" db="EMBL/GenBank/DDBJ databases">
        <title>Draft genome sequences of two oriental melons (Cucumis melo L. var makuwa).</title>
        <authorList>
            <person name="Kwon S.-Y."/>
        </authorList>
    </citation>
    <scope>NUCLEOTIDE SEQUENCE [LARGE SCALE GENOMIC DNA]</scope>
    <source>
        <strain evidence="5">cv. Chang Bougi</strain>
        <strain evidence="4">cv. SW 3</strain>
        <tissue evidence="3">Leaf</tissue>
    </source>
</reference>
<name>A0A5D3BAJ2_CUCMM</name>
<organism evidence="3 5">
    <name type="scientific">Cucumis melo var. makuwa</name>
    <name type="common">Oriental melon</name>
    <dbReference type="NCBI Taxonomy" id="1194695"/>
    <lineage>
        <taxon>Eukaryota</taxon>
        <taxon>Viridiplantae</taxon>
        <taxon>Streptophyta</taxon>
        <taxon>Embryophyta</taxon>
        <taxon>Tracheophyta</taxon>
        <taxon>Spermatophyta</taxon>
        <taxon>Magnoliopsida</taxon>
        <taxon>eudicotyledons</taxon>
        <taxon>Gunneridae</taxon>
        <taxon>Pentapetalae</taxon>
        <taxon>rosids</taxon>
        <taxon>fabids</taxon>
        <taxon>Cucurbitales</taxon>
        <taxon>Cucurbitaceae</taxon>
        <taxon>Benincaseae</taxon>
        <taxon>Cucumis</taxon>
    </lineage>
</organism>
<evidence type="ECO:0000313" key="2">
    <source>
        <dbReference type="EMBL" id="KAA0053120.1"/>
    </source>
</evidence>
<evidence type="ECO:0000313" key="4">
    <source>
        <dbReference type="Proteomes" id="UP000321393"/>
    </source>
</evidence>
<evidence type="ECO:0000313" key="5">
    <source>
        <dbReference type="Proteomes" id="UP000321947"/>
    </source>
</evidence>
<dbReference type="Proteomes" id="UP000321393">
    <property type="component" value="Unassembled WGS sequence"/>
</dbReference>
<dbReference type="Proteomes" id="UP000321947">
    <property type="component" value="Unassembled WGS sequence"/>
</dbReference>
<evidence type="ECO:0000256" key="1">
    <source>
        <dbReference type="SAM" id="MobiDB-lite"/>
    </source>
</evidence>
<dbReference type="EMBL" id="SSTD01020234">
    <property type="protein sequence ID" value="TYJ95495.1"/>
    <property type="molecule type" value="Genomic_DNA"/>
</dbReference>
<sequence length="289" mass="32891">MDKQVENLVVEKKVVENQEVDHLEIVAAEFEEEVANMSPLEPRLSPDNLGLRVATTKKTKKAKAETSRPEDGILQVFLHEQIKAFRWSKFFERDIKIRLDVVDMFYMTKFHPVDLYATVDGERISFCVEVENPKGTKPFPFTIEKLYFKRRVSPQDCGKGQDKRSRRRRKEFSTTVTTKEDDRTTQTPHDKKIKVDSTKDKASLSNPPRNRKITSKQNHLRSPSPTPKTPDSSSPPPKNEDPLPPSSKEDTSPPSSPPKKLFTILPPQINPTPPPPQKSPISQVSEVLA</sequence>
<evidence type="ECO:0000313" key="3">
    <source>
        <dbReference type="EMBL" id="TYJ95495.1"/>
    </source>
</evidence>
<protein>
    <submittedName>
        <fullName evidence="3">Uncharacterized protein</fullName>
    </submittedName>
</protein>
<comment type="caution">
    <text evidence="3">The sequence shown here is derived from an EMBL/GenBank/DDBJ whole genome shotgun (WGS) entry which is preliminary data.</text>
</comment>
<feature type="compositionally biased region" description="Low complexity" evidence="1">
    <location>
        <begin position="279"/>
        <end position="289"/>
    </location>
</feature>
<feature type="region of interest" description="Disordered" evidence="1">
    <location>
        <begin position="154"/>
        <end position="289"/>
    </location>
</feature>
<accession>A0A5D3BAJ2</accession>
<dbReference type="AlphaFoldDB" id="A0A5D3BAJ2"/>
<feature type="compositionally biased region" description="Basic and acidic residues" evidence="1">
    <location>
        <begin position="178"/>
        <end position="202"/>
    </location>
</feature>